<proteinExistence type="predicted"/>
<dbReference type="Proteomes" id="UP000026915">
    <property type="component" value="Chromosome 3"/>
</dbReference>
<dbReference type="Gene3D" id="3.10.330.10">
    <property type="match status" value="1"/>
</dbReference>
<dbReference type="Gramene" id="EOY20875">
    <property type="protein sequence ID" value="EOY20875"/>
    <property type="gene ID" value="TCM_012216"/>
</dbReference>
<keyword evidence="4" id="KW-1185">Reference proteome</keyword>
<dbReference type="STRING" id="3641.A0A061FTW3"/>
<dbReference type="HOGENOM" id="CLU_3000303_0_0_1"/>
<gene>
    <name evidence="3" type="ORF">TCM_012216</name>
</gene>
<dbReference type="EMBL" id="CM001881">
    <property type="protein sequence ID" value="EOY20875.1"/>
    <property type="molecule type" value="Genomic_DNA"/>
</dbReference>
<dbReference type="SUPFAM" id="SSF54585">
    <property type="entry name" value="Cdc48 domain 2-like"/>
    <property type="match status" value="1"/>
</dbReference>
<evidence type="ECO:0000256" key="1">
    <source>
        <dbReference type="ARBA" id="ARBA00022741"/>
    </source>
</evidence>
<keyword evidence="2" id="KW-0067">ATP-binding</keyword>
<dbReference type="GO" id="GO:0005524">
    <property type="term" value="F:ATP binding"/>
    <property type="evidence" value="ECO:0007669"/>
    <property type="project" value="UniProtKB-KW"/>
</dbReference>
<sequence length="57" mass="6483">MRTAEFKVIDTDPGEYCVVVSDTIVNREGEPITAVTNMLQRKYCSLVNIMLLHQILL</sequence>
<dbReference type="InterPro" id="IPR029067">
    <property type="entry name" value="CDC48_domain_2-like_sf"/>
</dbReference>
<evidence type="ECO:0000256" key="2">
    <source>
        <dbReference type="ARBA" id="ARBA00022840"/>
    </source>
</evidence>
<evidence type="ECO:0000313" key="4">
    <source>
        <dbReference type="Proteomes" id="UP000026915"/>
    </source>
</evidence>
<dbReference type="AlphaFoldDB" id="A0A061FTW3"/>
<protein>
    <submittedName>
        <fullName evidence="3">Uncharacterized protein</fullName>
    </submittedName>
</protein>
<reference evidence="3 4" key="1">
    <citation type="journal article" date="2013" name="Genome Biol.">
        <title>The genome sequence of the most widely cultivated cacao type and its use to identify candidate genes regulating pod color.</title>
        <authorList>
            <person name="Motamayor J.C."/>
            <person name="Mockaitis K."/>
            <person name="Schmutz J."/>
            <person name="Haiminen N."/>
            <person name="Iii D.L."/>
            <person name="Cornejo O."/>
            <person name="Findley S.D."/>
            <person name="Zheng P."/>
            <person name="Utro F."/>
            <person name="Royaert S."/>
            <person name="Saski C."/>
            <person name="Jenkins J."/>
            <person name="Podicheti R."/>
            <person name="Zhao M."/>
            <person name="Scheffler B.E."/>
            <person name="Stack J.C."/>
            <person name="Feltus F.A."/>
            <person name="Mustiga G.M."/>
            <person name="Amores F."/>
            <person name="Phillips W."/>
            <person name="Marelli J.P."/>
            <person name="May G.D."/>
            <person name="Shapiro H."/>
            <person name="Ma J."/>
            <person name="Bustamante C.D."/>
            <person name="Schnell R.J."/>
            <person name="Main D."/>
            <person name="Gilbert D."/>
            <person name="Parida L."/>
            <person name="Kuhn D.N."/>
        </authorList>
    </citation>
    <scope>NUCLEOTIDE SEQUENCE [LARGE SCALE GENOMIC DNA]</scope>
    <source>
        <strain evidence="4">cv. Matina 1-6</strain>
    </source>
</reference>
<name>A0A061FTW3_THECC</name>
<dbReference type="InParanoid" id="A0A061FTW3"/>
<organism evidence="3 4">
    <name type="scientific">Theobroma cacao</name>
    <name type="common">Cacao</name>
    <name type="synonym">Cocoa</name>
    <dbReference type="NCBI Taxonomy" id="3641"/>
    <lineage>
        <taxon>Eukaryota</taxon>
        <taxon>Viridiplantae</taxon>
        <taxon>Streptophyta</taxon>
        <taxon>Embryophyta</taxon>
        <taxon>Tracheophyta</taxon>
        <taxon>Spermatophyta</taxon>
        <taxon>Magnoliopsida</taxon>
        <taxon>eudicotyledons</taxon>
        <taxon>Gunneridae</taxon>
        <taxon>Pentapetalae</taxon>
        <taxon>rosids</taxon>
        <taxon>malvids</taxon>
        <taxon>Malvales</taxon>
        <taxon>Malvaceae</taxon>
        <taxon>Byttnerioideae</taxon>
        <taxon>Theobroma</taxon>
    </lineage>
</organism>
<accession>A0A061FTW3</accession>
<keyword evidence="1" id="KW-0547">Nucleotide-binding</keyword>
<evidence type="ECO:0000313" key="3">
    <source>
        <dbReference type="EMBL" id="EOY20875.1"/>
    </source>
</evidence>